<dbReference type="InterPro" id="IPR036514">
    <property type="entry name" value="SGNH_hydro_sf"/>
</dbReference>
<dbReference type="CDD" id="cd01837">
    <property type="entry name" value="SGNH_plant_lipase_like"/>
    <property type="match status" value="1"/>
</dbReference>
<evidence type="ECO:0000313" key="5">
    <source>
        <dbReference type="EMBL" id="KAK9129331.1"/>
    </source>
</evidence>
<sequence>MSSLLILALSVCALPFSAAAGPAIFIFGDSTVDVGTNNYINSTFQVNHRPYGIDFPGRIPTGRYSNGFNSADAIVKKLGFMKSPPPFLAIANKSVHTNLQIVRGVNFASGGSGLLYATGFGRGVVPLSEQIQQFRAVRANLNKLLGAAKTESFLKISIVFISTGSNDIFQEFFLTGNATNPEYITSLKCAFEDHLKALYSLGARKFAIASIPALGCCPIIRAANEAGACSDDLNNAALSFYSAIEPMLQSLSSELPEMKYSLGNTYKMITSFFLNPGPSGLSELQSACCGGGKFNAQLECNQTAAVCANRDKYLFWDQYHPTQAASALAAETLYNGTAEFVTPINFKQLVEAC</sequence>
<evidence type="ECO:0000313" key="6">
    <source>
        <dbReference type="Proteomes" id="UP001417504"/>
    </source>
</evidence>
<keyword evidence="4" id="KW-0732">Signal</keyword>
<dbReference type="Gene3D" id="3.40.50.1110">
    <property type="entry name" value="SGNH hydrolase"/>
    <property type="match status" value="1"/>
</dbReference>
<dbReference type="InterPro" id="IPR035669">
    <property type="entry name" value="SGNH_plant_lipase-like"/>
</dbReference>
<protein>
    <recommendedName>
        <fullName evidence="7">GDSL esterase/lipase</fullName>
    </recommendedName>
</protein>
<dbReference type="InterPro" id="IPR051058">
    <property type="entry name" value="GDSL_Est/Lipase"/>
</dbReference>
<name>A0AAP0JAF0_9MAGN</name>
<evidence type="ECO:0000256" key="3">
    <source>
        <dbReference type="ARBA" id="ARBA00022963"/>
    </source>
</evidence>
<dbReference type="PANTHER" id="PTHR45648:SF180">
    <property type="entry name" value="OS04G0561800 PROTEIN"/>
    <property type="match status" value="1"/>
</dbReference>
<gene>
    <name evidence="5" type="ORF">Sjap_009818</name>
</gene>
<dbReference type="Pfam" id="PF00657">
    <property type="entry name" value="Lipase_GDSL"/>
    <property type="match status" value="1"/>
</dbReference>
<evidence type="ECO:0000256" key="2">
    <source>
        <dbReference type="ARBA" id="ARBA00022801"/>
    </source>
</evidence>
<dbReference type="SUPFAM" id="SSF52266">
    <property type="entry name" value="SGNH hydrolase"/>
    <property type="match status" value="1"/>
</dbReference>
<comment type="similarity">
    <text evidence="1">Belongs to the 'GDSL' lipolytic enzyme family.</text>
</comment>
<organism evidence="5 6">
    <name type="scientific">Stephania japonica</name>
    <dbReference type="NCBI Taxonomy" id="461633"/>
    <lineage>
        <taxon>Eukaryota</taxon>
        <taxon>Viridiplantae</taxon>
        <taxon>Streptophyta</taxon>
        <taxon>Embryophyta</taxon>
        <taxon>Tracheophyta</taxon>
        <taxon>Spermatophyta</taxon>
        <taxon>Magnoliopsida</taxon>
        <taxon>Ranunculales</taxon>
        <taxon>Menispermaceae</taxon>
        <taxon>Menispermoideae</taxon>
        <taxon>Cissampelideae</taxon>
        <taxon>Stephania</taxon>
    </lineage>
</organism>
<evidence type="ECO:0000256" key="4">
    <source>
        <dbReference type="SAM" id="SignalP"/>
    </source>
</evidence>
<dbReference type="AlphaFoldDB" id="A0AAP0JAF0"/>
<keyword evidence="3" id="KW-0442">Lipid degradation</keyword>
<dbReference type="InterPro" id="IPR001087">
    <property type="entry name" value="GDSL"/>
</dbReference>
<dbReference type="GO" id="GO:0016788">
    <property type="term" value="F:hydrolase activity, acting on ester bonds"/>
    <property type="evidence" value="ECO:0007669"/>
    <property type="project" value="InterPro"/>
</dbReference>
<dbReference type="GO" id="GO:0016042">
    <property type="term" value="P:lipid catabolic process"/>
    <property type="evidence" value="ECO:0007669"/>
    <property type="project" value="UniProtKB-KW"/>
</dbReference>
<keyword evidence="2" id="KW-0378">Hydrolase</keyword>
<feature type="signal peptide" evidence="4">
    <location>
        <begin position="1"/>
        <end position="19"/>
    </location>
</feature>
<reference evidence="5 6" key="1">
    <citation type="submission" date="2024-01" db="EMBL/GenBank/DDBJ databases">
        <title>Genome assemblies of Stephania.</title>
        <authorList>
            <person name="Yang L."/>
        </authorList>
    </citation>
    <scope>NUCLEOTIDE SEQUENCE [LARGE SCALE GENOMIC DNA]</scope>
    <source>
        <strain evidence="5">QJT</strain>
        <tissue evidence="5">Leaf</tissue>
    </source>
</reference>
<keyword evidence="6" id="KW-1185">Reference proteome</keyword>
<dbReference type="Proteomes" id="UP001417504">
    <property type="component" value="Unassembled WGS sequence"/>
</dbReference>
<dbReference type="EMBL" id="JBBNAE010000004">
    <property type="protein sequence ID" value="KAK9129331.1"/>
    <property type="molecule type" value="Genomic_DNA"/>
</dbReference>
<comment type="caution">
    <text evidence="5">The sequence shown here is derived from an EMBL/GenBank/DDBJ whole genome shotgun (WGS) entry which is preliminary data.</text>
</comment>
<accession>A0AAP0JAF0</accession>
<feature type="chain" id="PRO_5042917407" description="GDSL esterase/lipase" evidence="4">
    <location>
        <begin position="20"/>
        <end position="353"/>
    </location>
</feature>
<dbReference type="PANTHER" id="PTHR45648">
    <property type="entry name" value="GDSL LIPASE/ACYLHYDROLASE FAMILY PROTEIN (AFU_ORTHOLOGUE AFUA_4G14700)"/>
    <property type="match status" value="1"/>
</dbReference>
<evidence type="ECO:0008006" key="7">
    <source>
        <dbReference type="Google" id="ProtNLM"/>
    </source>
</evidence>
<evidence type="ECO:0000256" key="1">
    <source>
        <dbReference type="ARBA" id="ARBA00008668"/>
    </source>
</evidence>
<keyword evidence="3" id="KW-0443">Lipid metabolism</keyword>
<proteinExistence type="inferred from homology"/>